<feature type="compositionally biased region" description="Pro residues" evidence="1">
    <location>
        <begin position="391"/>
        <end position="404"/>
    </location>
</feature>
<evidence type="ECO:0000256" key="2">
    <source>
        <dbReference type="SAM" id="Phobius"/>
    </source>
</evidence>
<feature type="transmembrane region" description="Helical" evidence="2">
    <location>
        <begin position="273"/>
        <end position="294"/>
    </location>
</feature>
<feature type="signal peptide" evidence="3">
    <location>
        <begin position="1"/>
        <end position="35"/>
    </location>
</feature>
<keyword evidence="2" id="KW-0472">Membrane</keyword>
<comment type="caution">
    <text evidence="4">The sequence shown here is derived from an EMBL/GenBank/DDBJ whole genome shotgun (WGS) entry which is preliminary data.</text>
</comment>
<feature type="region of interest" description="Disordered" evidence="1">
    <location>
        <begin position="180"/>
        <end position="251"/>
    </location>
</feature>
<evidence type="ECO:0000313" key="4">
    <source>
        <dbReference type="EMBL" id="KAJ3174461.1"/>
    </source>
</evidence>
<keyword evidence="2" id="KW-1133">Transmembrane helix</keyword>
<feature type="compositionally biased region" description="Low complexity" evidence="1">
    <location>
        <begin position="180"/>
        <end position="223"/>
    </location>
</feature>
<feature type="region of interest" description="Disordered" evidence="1">
    <location>
        <begin position="357"/>
        <end position="424"/>
    </location>
</feature>
<evidence type="ECO:0000256" key="3">
    <source>
        <dbReference type="SAM" id="SignalP"/>
    </source>
</evidence>
<keyword evidence="3" id="KW-0732">Signal</keyword>
<dbReference type="Proteomes" id="UP001212152">
    <property type="component" value="Unassembled WGS sequence"/>
</dbReference>
<evidence type="ECO:0008006" key="6">
    <source>
        <dbReference type="Google" id="ProtNLM"/>
    </source>
</evidence>
<gene>
    <name evidence="4" type="ORF">HDU87_007153</name>
</gene>
<protein>
    <recommendedName>
        <fullName evidence="6">Mid2 domain-containing protein</fullName>
    </recommendedName>
</protein>
<feature type="compositionally biased region" description="Pro residues" evidence="1">
    <location>
        <begin position="224"/>
        <end position="236"/>
    </location>
</feature>
<feature type="chain" id="PRO_5042277404" description="Mid2 domain-containing protein" evidence="3">
    <location>
        <begin position="36"/>
        <end position="473"/>
    </location>
</feature>
<sequence length="473" mass="47690">MNVNVAGRYKGGWLAAARASAAVMLSLPLLATAQAAPAPSWSFEFSNNGVWLAGSAQTVTLTLQRTIDHTLFLDSITFTPTTVGIPNARAITACGNGVVVDGTQLNVPCAATGGPGAVCTVVQCPVTVPANYPTVSGVDVSARWKDCTKLPIIDEPSPFCGSTVSTTHSLLSIAGAAPAPSPSSTVIAVPTPTPTPLSTTSVVAATTSAPAPAKTTSASTNTNPTPPARAPTPTAPAPETASSSASASGTAISGASTLNDQIDGNSTGSGRTVGVIGGVIAGLLLLGVAGAVYWRYSRQKRLAKWDPDFGTLNNRPRPFSKGASMMGASGGGGGAVGAGAAAAAASALAAHHYNTSRADEYPQRYPSPEYYLPPTSTAGAYGQASSSSSPYPHPTYAPPPPPPSASAGHGLGGGHYDSTSVPPFMSPQNINQIQQQGGGGLTRYSTNKSMGLHVVNWQEGRNTEPAPLSYPDP</sequence>
<feature type="compositionally biased region" description="Low complexity" evidence="1">
    <location>
        <begin position="237"/>
        <end position="251"/>
    </location>
</feature>
<evidence type="ECO:0000313" key="5">
    <source>
        <dbReference type="Proteomes" id="UP001212152"/>
    </source>
</evidence>
<keyword evidence="2" id="KW-0812">Transmembrane</keyword>
<accession>A0AAD5XJW3</accession>
<reference evidence="4" key="1">
    <citation type="submission" date="2020-05" db="EMBL/GenBank/DDBJ databases">
        <title>Phylogenomic resolution of chytrid fungi.</title>
        <authorList>
            <person name="Stajich J.E."/>
            <person name="Amses K."/>
            <person name="Simmons R."/>
            <person name="Seto K."/>
            <person name="Myers J."/>
            <person name="Bonds A."/>
            <person name="Quandt C.A."/>
            <person name="Barry K."/>
            <person name="Liu P."/>
            <person name="Grigoriev I."/>
            <person name="Longcore J.E."/>
            <person name="James T.Y."/>
        </authorList>
    </citation>
    <scope>NUCLEOTIDE SEQUENCE</scope>
    <source>
        <strain evidence="4">JEL0379</strain>
    </source>
</reference>
<feature type="compositionally biased region" description="Low complexity" evidence="1">
    <location>
        <begin position="375"/>
        <end position="390"/>
    </location>
</feature>
<dbReference type="AlphaFoldDB" id="A0AAD5XJW3"/>
<name>A0AAD5XJW3_9FUNG</name>
<proteinExistence type="predicted"/>
<keyword evidence="5" id="KW-1185">Reference proteome</keyword>
<organism evidence="4 5">
    <name type="scientific">Geranomyces variabilis</name>
    <dbReference type="NCBI Taxonomy" id="109894"/>
    <lineage>
        <taxon>Eukaryota</taxon>
        <taxon>Fungi</taxon>
        <taxon>Fungi incertae sedis</taxon>
        <taxon>Chytridiomycota</taxon>
        <taxon>Chytridiomycota incertae sedis</taxon>
        <taxon>Chytridiomycetes</taxon>
        <taxon>Spizellomycetales</taxon>
        <taxon>Powellomycetaceae</taxon>
        <taxon>Geranomyces</taxon>
    </lineage>
</organism>
<evidence type="ECO:0000256" key="1">
    <source>
        <dbReference type="SAM" id="MobiDB-lite"/>
    </source>
</evidence>
<dbReference type="EMBL" id="JADGJQ010000065">
    <property type="protein sequence ID" value="KAJ3174461.1"/>
    <property type="molecule type" value="Genomic_DNA"/>
</dbReference>